<sequence length="326" mass="37863">MKAEKEAKLSQRPVSKAKYFDFADLKKKGWNLREYTDSQEWSSFVSLQDLTFEDLVRVFYSSMRIKEKKKEKILTTTVKGVEIIIIKEFLSKALRIPNEGNELFFPSWFAKMKVSRDKLIAEYTKPDLPLNSTNLKDVPNFLHNMVRHNLLPRSGTFEAVSDTNLCIMYHLIQKKKLNFYYIILQHMINYFMNPKKSNVSIAYGMHITLILRTAKVDLEGEDGNYTFMRFTSKNLAQLHITTTNMPTHKFSSIHIAEVNESPEKEVSDDDMADSLPKEKNGEPATTYLFQGVDECAREILQQHAKDHNVEDSQKEDEDIGQEKTQE</sequence>
<evidence type="ECO:0000259" key="2">
    <source>
        <dbReference type="Pfam" id="PF20167"/>
    </source>
</evidence>
<dbReference type="InterPro" id="IPR046796">
    <property type="entry name" value="Transposase_32_dom"/>
</dbReference>
<proteinExistence type="predicted"/>
<dbReference type="EMBL" id="KL402784">
    <property type="protein sequence ID" value="KEH16964.1"/>
    <property type="molecule type" value="Genomic_DNA"/>
</dbReference>
<feature type="region of interest" description="Disordered" evidence="1">
    <location>
        <begin position="259"/>
        <end position="287"/>
    </location>
</feature>
<feature type="region of interest" description="Disordered" evidence="1">
    <location>
        <begin position="299"/>
        <end position="326"/>
    </location>
</feature>
<reference evidence="3 5" key="1">
    <citation type="journal article" date="2011" name="Nature">
        <title>The Medicago genome provides insight into the evolution of rhizobial symbioses.</title>
        <authorList>
            <person name="Young N.D."/>
            <person name="Debelle F."/>
            <person name="Oldroyd G.E."/>
            <person name="Geurts R."/>
            <person name="Cannon S.B."/>
            <person name="Udvardi M.K."/>
            <person name="Benedito V.A."/>
            <person name="Mayer K.F."/>
            <person name="Gouzy J."/>
            <person name="Schoof H."/>
            <person name="Van de Peer Y."/>
            <person name="Proost S."/>
            <person name="Cook D.R."/>
            <person name="Meyers B.C."/>
            <person name="Spannagl M."/>
            <person name="Cheung F."/>
            <person name="De Mita S."/>
            <person name="Krishnakumar V."/>
            <person name="Gundlach H."/>
            <person name="Zhou S."/>
            <person name="Mudge J."/>
            <person name="Bharti A.K."/>
            <person name="Murray J.D."/>
            <person name="Naoumkina M.A."/>
            <person name="Rosen B."/>
            <person name="Silverstein K.A."/>
            <person name="Tang H."/>
            <person name="Rombauts S."/>
            <person name="Zhao P.X."/>
            <person name="Zhou P."/>
            <person name="Barbe V."/>
            <person name="Bardou P."/>
            <person name="Bechner M."/>
            <person name="Bellec A."/>
            <person name="Berger A."/>
            <person name="Berges H."/>
            <person name="Bidwell S."/>
            <person name="Bisseling T."/>
            <person name="Choisne N."/>
            <person name="Couloux A."/>
            <person name="Denny R."/>
            <person name="Deshpande S."/>
            <person name="Dai X."/>
            <person name="Doyle J.J."/>
            <person name="Dudez A.M."/>
            <person name="Farmer A.D."/>
            <person name="Fouteau S."/>
            <person name="Franken C."/>
            <person name="Gibelin C."/>
            <person name="Gish J."/>
            <person name="Goldstein S."/>
            <person name="Gonzalez A.J."/>
            <person name="Green P.J."/>
            <person name="Hallab A."/>
            <person name="Hartog M."/>
            <person name="Hua A."/>
            <person name="Humphray S.J."/>
            <person name="Jeong D.H."/>
            <person name="Jing Y."/>
            <person name="Jocker A."/>
            <person name="Kenton S.M."/>
            <person name="Kim D.J."/>
            <person name="Klee K."/>
            <person name="Lai H."/>
            <person name="Lang C."/>
            <person name="Lin S."/>
            <person name="Macmil S.L."/>
            <person name="Magdelenat G."/>
            <person name="Matthews L."/>
            <person name="McCorrison J."/>
            <person name="Monaghan E.L."/>
            <person name="Mun J.H."/>
            <person name="Najar F.Z."/>
            <person name="Nicholson C."/>
            <person name="Noirot C."/>
            <person name="O'Bleness M."/>
            <person name="Paule C.R."/>
            <person name="Poulain J."/>
            <person name="Prion F."/>
            <person name="Qin B."/>
            <person name="Qu C."/>
            <person name="Retzel E.F."/>
            <person name="Riddle C."/>
            <person name="Sallet E."/>
            <person name="Samain S."/>
            <person name="Samson N."/>
            <person name="Sanders I."/>
            <person name="Saurat O."/>
            <person name="Scarpelli C."/>
            <person name="Schiex T."/>
            <person name="Segurens B."/>
            <person name="Severin A.J."/>
            <person name="Sherrier D.J."/>
            <person name="Shi R."/>
            <person name="Sims S."/>
            <person name="Singer S.R."/>
            <person name="Sinharoy S."/>
            <person name="Sterck L."/>
            <person name="Viollet A."/>
            <person name="Wang B.B."/>
            <person name="Wang K."/>
            <person name="Wang M."/>
            <person name="Wang X."/>
            <person name="Warfsmann J."/>
            <person name="Weissenbach J."/>
            <person name="White D.D."/>
            <person name="White J.D."/>
            <person name="Wiley G.B."/>
            <person name="Wincker P."/>
            <person name="Xing Y."/>
            <person name="Yang L."/>
            <person name="Yao Z."/>
            <person name="Ying F."/>
            <person name="Zhai J."/>
            <person name="Zhou L."/>
            <person name="Zuber A."/>
            <person name="Denarie J."/>
            <person name="Dixon R.A."/>
            <person name="May G.D."/>
            <person name="Schwartz D.C."/>
            <person name="Rogers J."/>
            <person name="Quetier F."/>
            <person name="Town C.D."/>
            <person name="Roe B.A."/>
        </authorList>
    </citation>
    <scope>NUCLEOTIDE SEQUENCE [LARGE SCALE GENOMIC DNA]</scope>
    <source>
        <strain evidence="3">A17</strain>
        <strain evidence="4 5">cv. Jemalong A17</strain>
    </source>
</reference>
<evidence type="ECO:0000256" key="1">
    <source>
        <dbReference type="SAM" id="MobiDB-lite"/>
    </source>
</evidence>
<feature type="compositionally biased region" description="Basic and acidic residues" evidence="1">
    <location>
        <begin position="303"/>
        <end position="312"/>
    </location>
</feature>
<reference evidence="3 5" key="2">
    <citation type="journal article" date="2014" name="BMC Genomics">
        <title>An improved genome release (version Mt4.0) for the model legume Medicago truncatula.</title>
        <authorList>
            <person name="Tang H."/>
            <person name="Krishnakumar V."/>
            <person name="Bidwell S."/>
            <person name="Rosen B."/>
            <person name="Chan A."/>
            <person name="Zhou S."/>
            <person name="Gentzbittel L."/>
            <person name="Childs K.L."/>
            <person name="Yandell M."/>
            <person name="Gundlach H."/>
            <person name="Mayer K.F."/>
            <person name="Schwartz D.C."/>
            <person name="Town C.D."/>
        </authorList>
    </citation>
    <scope>GENOME REANNOTATION</scope>
    <source>
        <strain evidence="3">A17</strain>
        <strain evidence="4 5">cv. Jemalong A17</strain>
    </source>
</reference>
<dbReference type="AlphaFoldDB" id="A0A072THD7"/>
<evidence type="ECO:0000313" key="3">
    <source>
        <dbReference type="EMBL" id="KEH16964.1"/>
    </source>
</evidence>
<evidence type="ECO:0000313" key="5">
    <source>
        <dbReference type="Proteomes" id="UP000002051"/>
    </source>
</evidence>
<accession>A0A072THD7</accession>
<dbReference type="Pfam" id="PF20167">
    <property type="entry name" value="Transposase_32"/>
    <property type="match status" value="1"/>
</dbReference>
<reference evidence="4" key="3">
    <citation type="submission" date="2015-06" db="UniProtKB">
        <authorList>
            <consortium name="EnsemblPlants"/>
        </authorList>
    </citation>
    <scope>IDENTIFICATION</scope>
    <source>
        <strain evidence="4">cv. Jemalong A17</strain>
    </source>
</reference>
<dbReference type="HOGENOM" id="CLU_853569_0_0_1"/>
<organism evidence="3 5">
    <name type="scientific">Medicago truncatula</name>
    <name type="common">Barrel medic</name>
    <name type="synonym">Medicago tribuloides</name>
    <dbReference type="NCBI Taxonomy" id="3880"/>
    <lineage>
        <taxon>Eukaryota</taxon>
        <taxon>Viridiplantae</taxon>
        <taxon>Streptophyta</taxon>
        <taxon>Embryophyta</taxon>
        <taxon>Tracheophyta</taxon>
        <taxon>Spermatophyta</taxon>
        <taxon>Magnoliopsida</taxon>
        <taxon>eudicotyledons</taxon>
        <taxon>Gunneridae</taxon>
        <taxon>Pentapetalae</taxon>
        <taxon>rosids</taxon>
        <taxon>fabids</taxon>
        <taxon>Fabales</taxon>
        <taxon>Fabaceae</taxon>
        <taxon>Papilionoideae</taxon>
        <taxon>50 kb inversion clade</taxon>
        <taxon>NPAAA clade</taxon>
        <taxon>Hologalegina</taxon>
        <taxon>IRL clade</taxon>
        <taxon>Trifolieae</taxon>
        <taxon>Medicago</taxon>
    </lineage>
</organism>
<feature type="domain" description="Putative plant transposon protein" evidence="2">
    <location>
        <begin position="40"/>
        <end position="217"/>
    </location>
</feature>
<keyword evidence="5" id="KW-1185">Reference proteome</keyword>
<dbReference type="Proteomes" id="UP000002051">
    <property type="component" value="Unassembled WGS sequence"/>
</dbReference>
<gene>
    <name evidence="3" type="ORF">MTR_0059s0100</name>
</gene>
<dbReference type="EnsemblPlants" id="KEH16964">
    <property type="protein sequence ID" value="KEH16964"/>
    <property type="gene ID" value="MTR_0059s0100"/>
</dbReference>
<name>A0A072THD7_MEDTR</name>
<protein>
    <recommendedName>
        <fullName evidence="2">Putative plant transposon protein domain-containing protein</fullName>
    </recommendedName>
</protein>
<evidence type="ECO:0000313" key="4">
    <source>
        <dbReference type="EnsemblPlants" id="KEH16964"/>
    </source>
</evidence>